<reference evidence="2" key="1">
    <citation type="submission" date="2023-06" db="EMBL/GenBank/DDBJ databases">
        <title>Genome-scale phylogeny and comparative genomics of the fungal order Sordariales.</title>
        <authorList>
            <consortium name="Lawrence Berkeley National Laboratory"/>
            <person name="Hensen N."/>
            <person name="Bonometti L."/>
            <person name="Westerberg I."/>
            <person name="Brannstrom I.O."/>
            <person name="Guillou S."/>
            <person name="Cros-Aarteil S."/>
            <person name="Calhoun S."/>
            <person name="Haridas S."/>
            <person name="Kuo A."/>
            <person name="Mondo S."/>
            <person name="Pangilinan J."/>
            <person name="Riley R."/>
            <person name="LaButti K."/>
            <person name="Andreopoulos B."/>
            <person name="Lipzen A."/>
            <person name="Chen C."/>
            <person name="Yanf M."/>
            <person name="Daum C."/>
            <person name="Ng V."/>
            <person name="Clum A."/>
            <person name="Steindorff A."/>
            <person name="Ohm R."/>
            <person name="Martin F."/>
            <person name="Silar P."/>
            <person name="Natvig D."/>
            <person name="Lalanne C."/>
            <person name="Gautier V."/>
            <person name="Ament-velasquez S.L."/>
            <person name="Kruys A."/>
            <person name="Hutchinson M.I."/>
            <person name="Powell A.J."/>
            <person name="Barry K."/>
            <person name="Miller A.N."/>
            <person name="Grigoriev I.V."/>
            <person name="Debuchy R."/>
            <person name="Gladieux P."/>
            <person name="Thoren M.H."/>
            <person name="Johannesson H."/>
        </authorList>
    </citation>
    <scope>NUCLEOTIDE SEQUENCE</scope>
    <source>
        <strain evidence="2">SMH2392-1A</strain>
    </source>
</reference>
<feature type="region of interest" description="Disordered" evidence="1">
    <location>
        <begin position="1"/>
        <end position="21"/>
    </location>
</feature>
<dbReference type="RefSeq" id="XP_060297583.1">
    <property type="nucleotide sequence ID" value="XM_060443670.1"/>
</dbReference>
<evidence type="ECO:0000313" key="3">
    <source>
        <dbReference type="Proteomes" id="UP001172101"/>
    </source>
</evidence>
<comment type="caution">
    <text evidence="2">The sequence shown here is derived from an EMBL/GenBank/DDBJ whole genome shotgun (WGS) entry which is preliminary data.</text>
</comment>
<dbReference type="Proteomes" id="UP001172101">
    <property type="component" value="Unassembled WGS sequence"/>
</dbReference>
<dbReference type="PANTHER" id="PTHR35332">
    <property type="entry name" value="REGULATION OF ENOLASE PROTEIN 1"/>
    <property type="match status" value="1"/>
</dbReference>
<dbReference type="Gene3D" id="2.60.120.200">
    <property type="match status" value="1"/>
</dbReference>
<evidence type="ECO:0000256" key="1">
    <source>
        <dbReference type="SAM" id="MobiDB-lite"/>
    </source>
</evidence>
<keyword evidence="3" id="KW-1185">Reference proteome</keyword>
<sequence length="217" mass="23634">MSSSTTFSISAGPGTDIWRKPPHTDVFNAPAAAAPSVTATSGPLLSFVSARASFSFAWSEQYDQGGLLLSFRPRAGLEGADTKASSSSPTKWVKTGIEFYNRRPMLSTVACDRWADWSVGPLTTSPGSAGAKTWTTISVEREINENATNENGSSWWVYQILEGGEKVSLREICWVYGDGNDAENWELEVLAMAARPEKNVNTSLEVEVRDMEVKWAA</sequence>
<name>A0AA40ATE2_9PEZI</name>
<organism evidence="2 3">
    <name type="scientific">Lasiosphaeria miniovina</name>
    <dbReference type="NCBI Taxonomy" id="1954250"/>
    <lineage>
        <taxon>Eukaryota</taxon>
        <taxon>Fungi</taxon>
        <taxon>Dikarya</taxon>
        <taxon>Ascomycota</taxon>
        <taxon>Pezizomycotina</taxon>
        <taxon>Sordariomycetes</taxon>
        <taxon>Sordariomycetidae</taxon>
        <taxon>Sordariales</taxon>
        <taxon>Lasiosphaeriaceae</taxon>
        <taxon>Lasiosphaeria</taxon>
    </lineage>
</organism>
<proteinExistence type="predicted"/>
<dbReference type="AlphaFoldDB" id="A0AA40ATE2"/>
<protein>
    <submittedName>
        <fullName evidence="2">Uncharacterized protein</fullName>
    </submittedName>
</protein>
<dbReference type="GeneID" id="85326940"/>
<dbReference type="InterPro" id="IPR009784">
    <property type="entry name" value="DUF1349"/>
</dbReference>
<gene>
    <name evidence="2" type="ORF">B0T26DRAFT_739144</name>
</gene>
<dbReference type="EMBL" id="JAUIRO010000003">
    <property type="protein sequence ID" value="KAK0721659.1"/>
    <property type="molecule type" value="Genomic_DNA"/>
</dbReference>
<dbReference type="PANTHER" id="PTHR35332:SF2">
    <property type="entry name" value="REGULATION OF ENOLASE PROTEIN 1"/>
    <property type="match status" value="1"/>
</dbReference>
<evidence type="ECO:0000313" key="2">
    <source>
        <dbReference type="EMBL" id="KAK0721659.1"/>
    </source>
</evidence>
<dbReference type="Pfam" id="PF07081">
    <property type="entry name" value="DUF1349"/>
    <property type="match status" value="1"/>
</dbReference>
<accession>A0AA40ATE2</accession>